<keyword evidence="3" id="KW-1185">Reference proteome</keyword>
<feature type="transmembrane region" description="Helical" evidence="1">
    <location>
        <begin position="98"/>
        <end position="118"/>
    </location>
</feature>
<reference evidence="2 3" key="1">
    <citation type="submission" date="2019-06" db="EMBL/GenBank/DDBJ databases">
        <title>Genome of Methylobacterium sp. 17Sr1-39.</title>
        <authorList>
            <person name="Seo T."/>
        </authorList>
    </citation>
    <scope>NUCLEOTIDE SEQUENCE [LARGE SCALE GENOMIC DNA]</scope>
    <source>
        <strain evidence="2 3">17Sr1-39</strain>
    </source>
</reference>
<dbReference type="AlphaFoldDB" id="A0A5C4LH17"/>
<protein>
    <submittedName>
        <fullName evidence="2">Uncharacterized protein</fullName>
    </submittedName>
</protein>
<dbReference type="RefSeq" id="WP_139037227.1">
    <property type="nucleotide sequence ID" value="NZ_VDDA01000008.1"/>
</dbReference>
<keyword evidence="1" id="KW-0472">Membrane</keyword>
<keyword evidence="1" id="KW-1133">Transmembrane helix</keyword>
<feature type="transmembrane region" description="Helical" evidence="1">
    <location>
        <begin position="65"/>
        <end position="86"/>
    </location>
</feature>
<accession>A0A5C4LH17</accession>
<dbReference type="EMBL" id="VDDA01000008">
    <property type="protein sequence ID" value="TNC11709.1"/>
    <property type="molecule type" value="Genomic_DNA"/>
</dbReference>
<evidence type="ECO:0000313" key="3">
    <source>
        <dbReference type="Proteomes" id="UP000305267"/>
    </source>
</evidence>
<evidence type="ECO:0000256" key="1">
    <source>
        <dbReference type="SAM" id="Phobius"/>
    </source>
</evidence>
<proteinExistence type="predicted"/>
<comment type="caution">
    <text evidence="2">The sequence shown here is derived from an EMBL/GenBank/DDBJ whole genome shotgun (WGS) entry which is preliminary data.</text>
</comment>
<name>A0A5C4LH17_9HYPH</name>
<organism evidence="2 3">
    <name type="scientific">Methylobacterium terricola</name>
    <dbReference type="NCBI Taxonomy" id="2583531"/>
    <lineage>
        <taxon>Bacteria</taxon>
        <taxon>Pseudomonadati</taxon>
        <taxon>Pseudomonadota</taxon>
        <taxon>Alphaproteobacteria</taxon>
        <taxon>Hyphomicrobiales</taxon>
        <taxon>Methylobacteriaceae</taxon>
        <taxon>Methylobacterium</taxon>
    </lineage>
</organism>
<evidence type="ECO:0000313" key="2">
    <source>
        <dbReference type="EMBL" id="TNC11709.1"/>
    </source>
</evidence>
<sequence>MQQDSDDEDRRRLYHRYYTCLLTLMAAISLASAFWGYQRARYVDDLYHLINPGDRPNKGEGTIQYLFSFPGMLVLATIANWVAPGYMLRRSPQSEPGFAVAMMVALALACVFVTATLMRVHAVSLLVG</sequence>
<dbReference type="Proteomes" id="UP000305267">
    <property type="component" value="Unassembled WGS sequence"/>
</dbReference>
<keyword evidence="1" id="KW-0812">Transmembrane</keyword>
<gene>
    <name evidence="2" type="ORF">FF100_18915</name>
</gene>
<feature type="transmembrane region" description="Helical" evidence="1">
    <location>
        <begin position="17"/>
        <end position="37"/>
    </location>
</feature>